<evidence type="ECO:0000313" key="2">
    <source>
        <dbReference type="Proteomes" id="UP000076858"/>
    </source>
</evidence>
<dbReference type="SMART" id="SM00367">
    <property type="entry name" value="LRR_CC"/>
    <property type="match status" value="3"/>
</dbReference>
<dbReference type="EMBL" id="LRGB01000868">
    <property type="protein sequence ID" value="KZS15609.1"/>
    <property type="molecule type" value="Genomic_DNA"/>
</dbReference>
<dbReference type="InterPro" id="IPR006553">
    <property type="entry name" value="Leu-rich_rpt_Cys-con_subtyp"/>
</dbReference>
<reference evidence="1 2" key="1">
    <citation type="submission" date="2016-03" db="EMBL/GenBank/DDBJ databases">
        <title>EvidentialGene: Evidence-directed Construction of Genes on Genomes.</title>
        <authorList>
            <person name="Gilbert D.G."/>
            <person name="Choi J.-H."/>
            <person name="Mockaitis K."/>
            <person name="Colbourne J."/>
            <person name="Pfrender M."/>
        </authorList>
    </citation>
    <scope>NUCLEOTIDE SEQUENCE [LARGE SCALE GENOMIC DNA]</scope>
    <source>
        <strain evidence="1 2">Xinb3</strain>
        <tissue evidence="1">Complete organism</tissue>
    </source>
</reference>
<evidence type="ECO:0000313" key="1">
    <source>
        <dbReference type="EMBL" id="KZS15609.1"/>
    </source>
</evidence>
<dbReference type="OrthoDB" id="3134645at2759"/>
<dbReference type="InterPro" id="IPR032675">
    <property type="entry name" value="LRR_dom_sf"/>
</dbReference>
<dbReference type="Proteomes" id="UP000076858">
    <property type="component" value="Unassembled WGS sequence"/>
</dbReference>
<dbReference type="Gene3D" id="3.80.10.10">
    <property type="entry name" value="Ribonuclease Inhibitor"/>
    <property type="match status" value="2"/>
</dbReference>
<dbReference type="GO" id="GO:0019005">
    <property type="term" value="C:SCF ubiquitin ligase complex"/>
    <property type="evidence" value="ECO:0007669"/>
    <property type="project" value="InterPro"/>
</dbReference>
<dbReference type="InterPro" id="IPR047922">
    <property type="entry name" value="FBXL6_F-box"/>
</dbReference>
<name>A0A0N8AR27_9CRUS</name>
<gene>
    <name evidence="1" type="ORF">APZ42_018799</name>
</gene>
<protein>
    <submittedName>
        <fullName evidence="1">Fbl6</fullName>
    </submittedName>
</protein>
<accession>A0A0N8AR27</accession>
<dbReference type="SUPFAM" id="SSF52047">
    <property type="entry name" value="RNI-like"/>
    <property type="match status" value="1"/>
</dbReference>
<proteinExistence type="predicted"/>
<dbReference type="SUPFAM" id="SSF81383">
    <property type="entry name" value="F-box domain"/>
    <property type="match status" value="1"/>
</dbReference>
<dbReference type="AlphaFoldDB" id="A0A0N8AR27"/>
<dbReference type="Pfam" id="PF12937">
    <property type="entry name" value="F-box-like"/>
    <property type="match status" value="1"/>
</dbReference>
<dbReference type="PANTHER" id="PTHR38926:SF5">
    <property type="entry name" value="F-BOX AND LEUCINE-RICH REPEAT PROTEIN 6"/>
    <property type="match status" value="1"/>
</dbReference>
<dbReference type="InterPro" id="IPR001810">
    <property type="entry name" value="F-box_dom"/>
</dbReference>
<dbReference type="STRING" id="35525.A0A0N8AR27"/>
<sequence length="631" mass="69509">MDTAVSPIDIPLLPTPSTSSASPSVELRHDFEVLSSNATDFSSAHTSPDDFRNSQIKECDVICPETKSVIADSLKIPQRKQPRTCPVVYESQISPELEGIKLKIKKSPTQEVLHQNTSTAVAGPKSRPKKTVRLKTPRVRKPVASAGAKGKKRKRRKKGQSDDGSDENEEDQYDFVHINGSSAVTVNDNSGAQSIWANERMPPEILSKIFMEVTYTEGCVPTLVRLSQVCRLWWEVSTGPLLWHTVDLATGRVEEKYRTEGKLLWLLRNRLTRVQDLALGGWNSALSRAAVEDLSRTCNDLKALSLTGCKGLMGDSLLNVIQKCKNLQKLDLSAISPYTANPRGAISSGTLCELTKVMGGRLSHLNLANNCTTGIQQIVVALAVSCPNLQVLDLSNTRTATRDTVCINIEQLQEGCPKLRVLRLTNSRIRLSATPLKDQAASLGFPHLEELSIAVDPKSYFSLDNASIERILKNAHKLRLLDVRGCTSITNSSLVRVPAWDLEHLFLSGCTATRHSADGLELVVRKWRHSLVEIDLSWTSVSEALDQAVMALAEDPESPLKVLDLCGSSVSFPPIRQVLCHCTRLRTLNLSSCRALPRGIKRLYDGVTQLSLLRTAIQAGRFDDNNDQVDD</sequence>
<dbReference type="FunFam" id="3.80.10.10:FF:001227">
    <property type="entry name" value="F-box/LRR-repeat protein"/>
    <property type="match status" value="1"/>
</dbReference>
<dbReference type="CDD" id="cd22119">
    <property type="entry name" value="F-box_FBXL6"/>
    <property type="match status" value="1"/>
</dbReference>
<dbReference type="FunFam" id="3.80.10.10:FF:001232">
    <property type="entry name" value="F-box/LRR-repeat protein"/>
    <property type="match status" value="1"/>
</dbReference>
<comment type="caution">
    <text evidence="1">The sequence shown here is derived from an EMBL/GenBank/DDBJ whole genome shotgun (WGS) entry which is preliminary data.</text>
</comment>
<keyword evidence="2" id="KW-1185">Reference proteome</keyword>
<organism evidence="1 2">
    <name type="scientific">Daphnia magna</name>
    <dbReference type="NCBI Taxonomy" id="35525"/>
    <lineage>
        <taxon>Eukaryota</taxon>
        <taxon>Metazoa</taxon>
        <taxon>Ecdysozoa</taxon>
        <taxon>Arthropoda</taxon>
        <taxon>Crustacea</taxon>
        <taxon>Branchiopoda</taxon>
        <taxon>Diplostraca</taxon>
        <taxon>Cladocera</taxon>
        <taxon>Anomopoda</taxon>
        <taxon>Daphniidae</taxon>
        <taxon>Daphnia</taxon>
    </lineage>
</organism>
<dbReference type="InterPro" id="IPR036047">
    <property type="entry name" value="F-box-like_dom_sf"/>
</dbReference>
<dbReference type="PANTHER" id="PTHR38926">
    <property type="entry name" value="F-BOX DOMAIN CONTAINING PROTEIN, EXPRESSED"/>
    <property type="match status" value="1"/>
</dbReference>